<feature type="transmembrane region" description="Helical" evidence="1">
    <location>
        <begin position="68"/>
        <end position="92"/>
    </location>
</feature>
<keyword evidence="1" id="KW-0812">Transmembrane</keyword>
<dbReference type="AlphaFoldDB" id="A0A318N1H3"/>
<name>A0A318N1H3_9PROT</name>
<dbReference type="OrthoDB" id="9812349at2"/>
<feature type="transmembrane region" description="Helical" evidence="1">
    <location>
        <begin position="104"/>
        <end position="125"/>
    </location>
</feature>
<dbReference type="Pfam" id="PF05656">
    <property type="entry name" value="DUF805"/>
    <property type="match status" value="1"/>
</dbReference>
<accession>A0A318N1H3</accession>
<dbReference type="InterPro" id="IPR008523">
    <property type="entry name" value="DUF805"/>
</dbReference>
<comment type="caution">
    <text evidence="2">The sequence shown here is derived from an EMBL/GenBank/DDBJ whole genome shotgun (WGS) entry which is preliminary data.</text>
</comment>
<keyword evidence="3" id="KW-1185">Reference proteome</keyword>
<keyword evidence="1" id="KW-0472">Membrane</keyword>
<proteinExistence type="predicted"/>
<dbReference type="GO" id="GO:0005886">
    <property type="term" value="C:plasma membrane"/>
    <property type="evidence" value="ECO:0007669"/>
    <property type="project" value="TreeGrafter"/>
</dbReference>
<evidence type="ECO:0000313" key="3">
    <source>
        <dbReference type="Proteomes" id="UP000247565"/>
    </source>
</evidence>
<sequence>MHELYQTESTYNMFQWFWKCLRNLFNFSGRARRKEYWFYMLILFLLTIFINVFVLLVVGFMVGNLDDYTMSILTNITSSLLVIVFIIPSFAVTVRRMHDINHSGWWLLISFVPIIGSILFLIWMLKNTKFERNKWGSPAKSR</sequence>
<reference evidence="2 3" key="1">
    <citation type="submission" date="2018-05" db="EMBL/GenBank/DDBJ databases">
        <title>Reference genomes for bee gut microbiota database.</title>
        <authorList>
            <person name="Ellegaard K.M."/>
        </authorList>
    </citation>
    <scope>NUCLEOTIDE SEQUENCE [LARGE SCALE GENOMIC DNA]</scope>
    <source>
        <strain evidence="2 3">ESL0284</strain>
    </source>
</reference>
<dbReference type="PANTHER" id="PTHR34980">
    <property type="entry name" value="INNER MEMBRANE PROTEIN-RELATED-RELATED"/>
    <property type="match status" value="1"/>
</dbReference>
<gene>
    <name evidence="2" type="ORF">DK869_03655</name>
</gene>
<dbReference type="EMBL" id="QGLT01000002">
    <property type="protein sequence ID" value="PXZ00514.1"/>
    <property type="molecule type" value="Genomic_DNA"/>
</dbReference>
<evidence type="ECO:0000256" key="1">
    <source>
        <dbReference type="SAM" id="Phobius"/>
    </source>
</evidence>
<evidence type="ECO:0000313" key="2">
    <source>
        <dbReference type="EMBL" id="PXZ00514.1"/>
    </source>
</evidence>
<keyword evidence="1" id="KW-1133">Transmembrane helix</keyword>
<dbReference type="PANTHER" id="PTHR34980:SF2">
    <property type="entry name" value="INNER MEMBRANE PROTEIN YHAH-RELATED"/>
    <property type="match status" value="1"/>
</dbReference>
<protein>
    <submittedName>
        <fullName evidence="2">DUF805 domain-containing protein</fullName>
    </submittedName>
</protein>
<dbReference type="Proteomes" id="UP000247565">
    <property type="component" value="Unassembled WGS sequence"/>
</dbReference>
<organism evidence="2 3">
    <name type="scientific">Commensalibacter melissae</name>
    <dbReference type="NCBI Taxonomy" id="2070537"/>
    <lineage>
        <taxon>Bacteria</taxon>
        <taxon>Pseudomonadati</taxon>
        <taxon>Pseudomonadota</taxon>
        <taxon>Alphaproteobacteria</taxon>
        <taxon>Acetobacterales</taxon>
        <taxon>Acetobacteraceae</taxon>
    </lineage>
</organism>
<feature type="transmembrane region" description="Helical" evidence="1">
    <location>
        <begin position="36"/>
        <end position="62"/>
    </location>
</feature>